<dbReference type="Proteomes" id="UP001642540">
    <property type="component" value="Unassembled WGS sequence"/>
</dbReference>
<dbReference type="PANTHER" id="PTHR11559">
    <property type="entry name" value="CARBOXYLESTERASE"/>
    <property type="match status" value="1"/>
</dbReference>
<evidence type="ECO:0000256" key="2">
    <source>
        <dbReference type="ARBA" id="ARBA00022487"/>
    </source>
</evidence>
<accession>A0ABP1Q9L0</accession>
<comment type="caution">
    <text evidence="7">The sequence shown here is derived from an EMBL/GenBank/DDBJ whole genome shotgun (WGS) entry which is preliminary data.</text>
</comment>
<organism evidence="7 8">
    <name type="scientific">Orchesella dallaii</name>
    <dbReference type="NCBI Taxonomy" id="48710"/>
    <lineage>
        <taxon>Eukaryota</taxon>
        <taxon>Metazoa</taxon>
        <taxon>Ecdysozoa</taxon>
        <taxon>Arthropoda</taxon>
        <taxon>Hexapoda</taxon>
        <taxon>Collembola</taxon>
        <taxon>Entomobryomorpha</taxon>
        <taxon>Entomobryoidea</taxon>
        <taxon>Orchesellidae</taxon>
        <taxon>Orchesellinae</taxon>
        <taxon>Orchesella</taxon>
    </lineage>
</organism>
<dbReference type="InterPro" id="IPR029058">
    <property type="entry name" value="AB_hydrolase_fold"/>
</dbReference>
<evidence type="ECO:0000313" key="8">
    <source>
        <dbReference type="Proteomes" id="UP001642540"/>
    </source>
</evidence>
<comment type="similarity">
    <text evidence="1 5">Belongs to the type-B carboxylesterase/lipase family.</text>
</comment>
<keyword evidence="5" id="KW-0732">Signal</keyword>
<evidence type="ECO:0000256" key="3">
    <source>
        <dbReference type="ARBA" id="ARBA00022801"/>
    </source>
</evidence>
<keyword evidence="8" id="KW-1185">Reference proteome</keyword>
<evidence type="ECO:0000256" key="4">
    <source>
        <dbReference type="ARBA" id="ARBA00023180"/>
    </source>
</evidence>
<evidence type="ECO:0000256" key="1">
    <source>
        <dbReference type="ARBA" id="ARBA00005964"/>
    </source>
</evidence>
<dbReference type="SUPFAM" id="SSF53474">
    <property type="entry name" value="alpha/beta-Hydrolases"/>
    <property type="match status" value="1"/>
</dbReference>
<dbReference type="Gene3D" id="3.40.50.1820">
    <property type="entry name" value="alpha/beta hydrolase"/>
    <property type="match status" value="1"/>
</dbReference>
<evidence type="ECO:0000313" key="7">
    <source>
        <dbReference type="EMBL" id="CAL8094839.1"/>
    </source>
</evidence>
<dbReference type="Pfam" id="PF00135">
    <property type="entry name" value="COesterase"/>
    <property type="match status" value="1"/>
</dbReference>
<keyword evidence="3 5" id="KW-0378">Hydrolase</keyword>
<evidence type="ECO:0000259" key="6">
    <source>
        <dbReference type="Pfam" id="PF00135"/>
    </source>
</evidence>
<dbReference type="EMBL" id="CAXLJM020000027">
    <property type="protein sequence ID" value="CAL8094839.1"/>
    <property type="molecule type" value="Genomic_DNA"/>
</dbReference>
<dbReference type="PROSITE" id="PS00122">
    <property type="entry name" value="CARBOXYLESTERASE_B_1"/>
    <property type="match status" value="1"/>
</dbReference>
<evidence type="ECO:0000256" key="5">
    <source>
        <dbReference type="RuleBase" id="RU361235"/>
    </source>
</evidence>
<feature type="signal peptide" evidence="5">
    <location>
        <begin position="1"/>
        <end position="19"/>
    </location>
</feature>
<dbReference type="EC" id="3.1.1.-" evidence="5"/>
<name>A0ABP1Q9L0_9HEXA</name>
<feature type="domain" description="Carboxylesterase type B" evidence="6">
    <location>
        <begin position="48"/>
        <end position="561"/>
    </location>
</feature>
<dbReference type="InterPro" id="IPR050309">
    <property type="entry name" value="Type-B_Carboxylest/Lipase"/>
</dbReference>
<sequence length="592" mass="66733">MLLTAGVFLFNLLCGLVPCDPSLPKPEILAVPKDSSIRARNVANSDIEPLVKLPNGILEGYRMKSMNGRNFFAFEGIPYGENTGGVRRWKPPVPKRPWRGVRQAKKPGSDCLQLSIQKMFRVYGSEDCLFINVYSSKLSHHNESAHGLPVIVFIHGGSFVFGSGAEYGPAYMLNENIVLVTLNYRLGALGFLSTGDHHMPGNYGLKDQVLALKWVHENIAYFGGNPRNVSLWGNSAGGVSVHLHLISNKTRDYFSTAMSSSGTAFQPWAVHSAKKMKAFAQRLGQRFGCQNEDSYEFVQCIQRIDSNFLTAAQLSLFDWFPFPPVLFSATVEPPHPDAFLTISPEEAYKTGVVAKKPFIMGFTKDEGKTAMMLLQPLMRTFPLRAMWKQIAPVFLEYKNLVQNPDNLTSLIEEFYIPGKTAWQASLDDFGDMTSDRYLIFGTIRGLQVHANYYPSGTYLYYFAFTEGNHNLANFLGYKGSEWGAGHTEDIFFLFNNTGAYTGHEQEDPDTELSKIMINLMTNFADTGVPEYRTDDRKMMRIWDPVHNPSQINVMQFDKEVKMIPLPSPLIKRLNFWNTLNLPDMNLYFPLSS</sequence>
<gene>
    <name evidence="7" type="ORF">ODALV1_LOCUS8903</name>
</gene>
<keyword evidence="2" id="KW-0719">Serine esterase</keyword>
<protein>
    <recommendedName>
        <fullName evidence="5">Carboxylic ester hydrolase</fullName>
        <ecNumber evidence="5">3.1.1.-</ecNumber>
    </recommendedName>
</protein>
<proteinExistence type="inferred from homology"/>
<reference evidence="7 8" key="1">
    <citation type="submission" date="2024-08" db="EMBL/GenBank/DDBJ databases">
        <authorList>
            <person name="Cucini C."/>
            <person name="Frati F."/>
        </authorList>
    </citation>
    <scope>NUCLEOTIDE SEQUENCE [LARGE SCALE GENOMIC DNA]</scope>
</reference>
<dbReference type="InterPro" id="IPR019826">
    <property type="entry name" value="Carboxylesterase_B_AS"/>
</dbReference>
<keyword evidence="4" id="KW-0325">Glycoprotein</keyword>
<feature type="chain" id="PRO_5044962109" description="Carboxylic ester hydrolase" evidence="5">
    <location>
        <begin position="20"/>
        <end position="592"/>
    </location>
</feature>
<dbReference type="InterPro" id="IPR002018">
    <property type="entry name" value="CarbesteraseB"/>
</dbReference>